<feature type="region of interest" description="Disordered" evidence="1">
    <location>
        <begin position="1"/>
        <end position="87"/>
    </location>
</feature>
<dbReference type="Proteomes" id="UP000019277">
    <property type="component" value="Unassembled WGS sequence"/>
</dbReference>
<evidence type="ECO:0000313" key="3">
    <source>
        <dbReference type="Proteomes" id="UP000019277"/>
    </source>
</evidence>
<dbReference type="PATRIC" id="fig|909613.9.peg.2987"/>
<protein>
    <submittedName>
        <fullName evidence="2">Uncharacterized protein</fullName>
    </submittedName>
</protein>
<gene>
    <name evidence="2" type="ORF">UO65_2986</name>
</gene>
<feature type="compositionally biased region" description="Low complexity" evidence="1">
    <location>
        <begin position="49"/>
        <end position="59"/>
    </location>
</feature>
<organism evidence="2 3">
    <name type="scientific">Actinokineospora spheciospongiae</name>
    <dbReference type="NCBI Taxonomy" id="909613"/>
    <lineage>
        <taxon>Bacteria</taxon>
        <taxon>Bacillati</taxon>
        <taxon>Actinomycetota</taxon>
        <taxon>Actinomycetes</taxon>
        <taxon>Pseudonocardiales</taxon>
        <taxon>Pseudonocardiaceae</taxon>
        <taxon>Actinokineospora</taxon>
    </lineage>
</organism>
<feature type="compositionally biased region" description="Basic and acidic residues" evidence="1">
    <location>
        <begin position="35"/>
        <end position="48"/>
    </location>
</feature>
<keyword evidence="3" id="KW-1185">Reference proteome</keyword>
<comment type="caution">
    <text evidence="2">The sequence shown here is derived from an EMBL/GenBank/DDBJ whole genome shotgun (WGS) entry which is preliminary data.</text>
</comment>
<dbReference type="AlphaFoldDB" id="W7IMN7"/>
<accession>W7IMN7</accession>
<dbReference type="STRING" id="909613.UO65_2986"/>
<name>W7IMN7_9PSEU</name>
<sequence length="87" mass="9111">MRGPLGIATWHGTAVWNSPARAGKTSGESGRPRRAREQPRSRGEDYRATRTATGRLGTAPLARGRHRPGGAPVVVAGNSPTRAGKTA</sequence>
<reference evidence="2 3" key="1">
    <citation type="journal article" date="2014" name="Genome Announc.">
        <title>Draft Genome Sequence of the Antitrypanosomally Active Sponge-Associated Bacterium Actinokineospora sp. Strain EG49.</title>
        <authorList>
            <person name="Harjes J."/>
            <person name="Ryu T."/>
            <person name="Abdelmohsen U.R."/>
            <person name="Moitinho-Silva L."/>
            <person name="Horn H."/>
            <person name="Ravasi T."/>
            <person name="Hentschel U."/>
        </authorList>
    </citation>
    <scope>NUCLEOTIDE SEQUENCE [LARGE SCALE GENOMIC DNA]</scope>
    <source>
        <strain evidence="2 3">EG49</strain>
    </source>
</reference>
<evidence type="ECO:0000256" key="1">
    <source>
        <dbReference type="SAM" id="MobiDB-lite"/>
    </source>
</evidence>
<evidence type="ECO:0000313" key="2">
    <source>
        <dbReference type="EMBL" id="EWC61628.1"/>
    </source>
</evidence>
<proteinExistence type="predicted"/>
<dbReference type="AntiFam" id="ANF00006">
    <property type="entry name" value="Translation of CRISPR region"/>
</dbReference>
<dbReference type="AntiFam" id="ANF00057">
    <property type="entry name" value="Translation of E. coli type CRISPR repeat"/>
</dbReference>
<dbReference type="EMBL" id="AYXG01000103">
    <property type="protein sequence ID" value="EWC61628.1"/>
    <property type="molecule type" value="Genomic_DNA"/>
</dbReference>